<proteinExistence type="predicted"/>
<keyword evidence="1" id="KW-1185">Reference proteome</keyword>
<dbReference type="Proteomes" id="UP000790787">
    <property type="component" value="Chromosome 10"/>
</dbReference>
<accession>A0AC58S4L0</accession>
<reference evidence="1" key="1">
    <citation type="journal article" date="2014" name="Nat. Commun.">
        <title>The tobacco genome sequence and its comparison with those of tomato and potato.</title>
        <authorList>
            <person name="Sierro N."/>
            <person name="Battey J.N."/>
            <person name="Ouadi S."/>
            <person name="Bakaher N."/>
            <person name="Bovet L."/>
            <person name="Willig A."/>
            <person name="Goepfert S."/>
            <person name="Peitsch M.C."/>
            <person name="Ivanov N.V."/>
        </authorList>
    </citation>
    <scope>NUCLEOTIDE SEQUENCE [LARGE SCALE GENOMIC DNA]</scope>
</reference>
<evidence type="ECO:0000313" key="2">
    <source>
        <dbReference type="RefSeq" id="XP_075079926.1"/>
    </source>
</evidence>
<reference evidence="2" key="2">
    <citation type="submission" date="2025-08" db="UniProtKB">
        <authorList>
            <consortium name="RefSeq"/>
        </authorList>
    </citation>
    <scope>IDENTIFICATION</scope>
    <source>
        <tissue evidence="2">Leaf</tissue>
    </source>
</reference>
<name>A0AC58S4L0_TOBAC</name>
<organism evidence="1 2">
    <name type="scientific">Nicotiana tabacum</name>
    <name type="common">Common tobacco</name>
    <dbReference type="NCBI Taxonomy" id="4097"/>
    <lineage>
        <taxon>Eukaryota</taxon>
        <taxon>Viridiplantae</taxon>
        <taxon>Streptophyta</taxon>
        <taxon>Embryophyta</taxon>
        <taxon>Tracheophyta</taxon>
        <taxon>Spermatophyta</taxon>
        <taxon>Magnoliopsida</taxon>
        <taxon>eudicotyledons</taxon>
        <taxon>Gunneridae</taxon>
        <taxon>Pentapetalae</taxon>
        <taxon>asterids</taxon>
        <taxon>lamiids</taxon>
        <taxon>Solanales</taxon>
        <taxon>Solanaceae</taxon>
        <taxon>Nicotianoideae</taxon>
        <taxon>Nicotianeae</taxon>
        <taxon>Nicotiana</taxon>
    </lineage>
</organism>
<evidence type="ECO:0000313" key="1">
    <source>
        <dbReference type="Proteomes" id="UP000790787"/>
    </source>
</evidence>
<sequence>MWKTDIYCLQEIKVEGDIEEFVKQLWANRWVKYECLQASDTRGGILMMWDSRIWANRWVKYECLQASDTRGGILMMWDSRIWKGEVTCTGLHSLTCNFMAMTHDFSWHLTGVYDPNSKKERQGMWEEIGAARGLCGDLWVVCGDFITPRIDRFLISTSWNEEFRSIKQSIQQRVDSDHFPLSLQRGDWKYNKSYCKFENWWLGVEGFNDQVKTWWDSFVIVGRPDYILASKLKALKGKLKEWNLTKHENLEATKSNILNQISELDIIQEAFEEVAKNEEIAWRQRSRALWLKEGDKNTKFFQRTANAHNRYNNIDQLVANGVTLEDPLAIKEEVVRFYQQLFTESEH</sequence>
<protein>
    <submittedName>
        <fullName evidence="2">Uncharacterized protein LOC142165225</fullName>
    </submittedName>
</protein>
<dbReference type="RefSeq" id="XP_075079926.1">
    <property type="nucleotide sequence ID" value="XM_075223825.1"/>
</dbReference>
<gene>
    <name evidence="2" type="primary">LOC142165225</name>
</gene>